<keyword evidence="2" id="KW-1185">Reference proteome</keyword>
<gene>
    <name evidence="1" type="ORF">GURASL_10690</name>
</gene>
<organism evidence="1 2">
    <name type="scientific">Geotalea uraniireducens</name>
    <dbReference type="NCBI Taxonomy" id="351604"/>
    <lineage>
        <taxon>Bacteria</taxon>
        <taxon>Pseudomonadati</taxon>
        <taxon>Thermodesulfobacteriota</taxon>
        <taxon>Desulfuromonadia</taxon>
        <taxon>Geobacterales</taxon>
        <taxon>Geobacteraceae</taxon>
        <taxon>Geotalea</taxon>
    </lineage>
</organism>
<proteinExistence type="predicted"/>
<sequence>MNIPVDKNRSWVAGLHEGIQLLDRDRQRAIMQPAGAACATDLISLCAKYLGKEVRSLEDLVTGWNALREKRNLQGRWVFEGGGIRGIFGECGCPLVRSGLIELHPVQCYCSQGMMETIFSRVTGRAVEVEIGRAIGRGDEVCDFFVNFESPRPD</sequence>
<reference evidence="1 2" key="1">
    <citation type="submission" date="2022-12" db="EMBL/GenBank/DDBJ databases">
        <title>Polyphasic characterization of Geotalea uranireducens NIT-SL11 newly isolated from a complex of sewage sludge and microbially reduced graphene oxide.</title>
        <authorList>
            <person name="Xie L."/>
            <person name="Yoshida N."/>
            <person name="Meng L."/>
        </authorList>
    </citation>
    <scope>NUCLEOTIDE SEQUENCE [LARGE SCALE GENOMIC DNA]</scope>
    <source>
        <strain evidence="1 2">NIT-SL11</strain>
    </source>
</reference>
<dbReference type="RefSeq" id="WP_282002412.1">
    <property type="nucleotide sequence ID" value="NZ_AP027151.1"/>
</dbReference>
<name>A0ABN6VTJ7_9BACT</name>
<protein>
    <recommendedName>
        <fullName evidence="3">Metanogen output domain-containing protein</fullName>
    </recommendedName>
</protein>
<dbReference type="Proteomes" id="UP001317705">
    <property type="component" value="Chromosome"/>
</dbReference>
<dbReference type="EMBL" id="AP027151">
    <property type="protein sequence ID" value="BDV42146.1"/>
    <property type="molecule type" value="Genomic_DNA"/>
</dbReference>
<accession>A0ABN6VTJ7</accession>
<evidence type="ECO:0008006" key="3">
    <source>
        <dbReference type="Google" id="ProtNLM"/>
    </source>
</evidence>
<evidence type="ECO:0000313" key="2">
    <source>
        <dbReference type="Proteomes" id="UP001317705"/>
    </source>
</evidence>
<evidence type="ECO:0000313" key="1">
    <source>
        <dbReference type="EMBL" id="BDV42146.1"/>
    </source>
</evidence>